<dbReference type="Gene3D" id="2.60.40.10">
    <property type="entry name" value="Immunoglobulins"/>
    <property type="match status" value="10"/>
</dbReference>
<evidence type="ECO:0000313" key="9">
    <source>
        <dbReference type="Proteomes" id="UP000887575"/>
    </source>
</evidence>
<dbReference type="PRINTS" id="PR00014">
    <property type="entry name" value="FNTYPEIII"/>
</dbReference>
<feature type="domain" description="Fibronectin type-III" evidence="8">
    <location>
        <begin position="623"/>
        <end position="719"/>
    </location>
</feature>
<feature type="region of interest" description="Disordered" evidence="4">
    <location>
        <begin position="922"/>
        <end position="942"/>
    </location>
</feature>
<feature type="compositionally biased region" description="Basic and acidic residues" evidence="4">
    <location>
        <begin position="1357"/>
        <end position="1375"/>
    </location>
</feature>
<protein>
    <submittedName>
        <fullName evidence="10">Uncharacterized protein</fullName>
    </submittedName>
</protein>
<dbReference type="Pfam" id="PF07679">
    <property type="entry name" value="I-set"/>
    <property type="match status" value="2"/>
</dbReference>
<feature type="domain" description="Fibronectin type-III" evidence="8">
    <location>
        <begin position="931"/>
        <end position="1035"/>
    </location>
</feature>
<keyword evidence="6" id="KW-0732">Signal</keyword>
<feature type="region of interest" description="Disordered" evidence="4">
    <location>
        <begin position="1164"/>
        <end position="1185"/>
    </location>
</feature>
<dbReference type="InterPro" id="IPR007110">
    <property type="entry name" value="Ig-like_dom"/>
</dbReference>
<dbReference type="InterPro" id="IPR013098">
    <property type="entry name" value="Ig_I-set"/>
</dbReference>
<dbReference type="SMART" id="SM00060">
    <property type="entry name" value="FN3"/>
    <property type="match status" value="6"/>
</dbReference>
<dbReference type="Pfam" id="PF00047">
    <property type="entry name" value="ig"/>
    <property type="match status" value="1"/>
</dbReference>
<dbReference type="FunFam" id="2.60.40.10:FF:000032">
    <property type="entry name" value="palladin isoform X1"/>
    <property type="match status" value="1"/>
</dbReference>
<dbReference type="GO" id="GO:0016020">
    <property type="term" value="C:membrane"/>
    <property type="evidence" value="ECO:0007669"/>
    <property type="project" value="UniProtKB-ARBA"/>
</dbReference>
<feature type="region of interest" description="Disordered" evidence="4">
    <location>
        <begin position="1213"/>
        <end position="1288"/>
    </location>
</feature>
<keyword evidence="5" id="KW-0812">Transmembrane</keyword>
<sequence>MKFLILLFLHILFLDRSTATTHRKHNRRSFDDERWLNFKFTAEPEESLFSSKALLSCSYEFEKRDGRVTDEVEWQKDGEKLENPPLLANGSLWIEKLSEDDSGEYSCAVKITGVHKNEWTFRSKSVKVQARRPLRFKAEPEDVLVAPGHSAVFKCVVDSIGPTIIRWLFNDRPLRENDDIRILPVSNSLEITPVLPKHQGFYRCEVTSHGVISIRSTSARLQVDATTPSLKGFLSSPSDQRVIDGDQAILECLPGGQKPSAHVEWLRDGSVLVEDGQRVKRISGSLHFTKTRLSDEASYTCRANLNSQIYEKMAQLSVIEPPRLVRSLSDKIALETTDVELICEFRGNPTPKIRWLKNGVPVKASEYFLIDENRLQVLGVVKMDQGVYQCIGENEAGSVQSIAQLLVDSADSSSIAASSGKPMLSTPPLALKTTLIGARSLGVEWDAPMEAHGNILIYHVFYREEGSTRERAMNASSRWVNLGSLQPETLYIIRVAAENEAGVGQSSDHIKVTTSKEQAVPGRISRLGAQATDSEKIEVRWEPPTTESGGPTPLRYRLFYIRHPPQHNERETQITVSSTEYTLHGMDKYTEYAIRVEAEGANGAGLSSDTITVRTLSDVPSSAPEEISVDAQSSTSIRISWKPPPKQNQHGELTAYRIKYKTKQRGGKTSTVNIEDPLTGEHVIDGLDPNQHYQLRIAAANQNGTGPFSDWLRADTPAVDKEEKLLGAPVELKPIAGPDYILVTWKPPSDETTIVRGYTIGWGHNVPDVESTSVGANALQYRIENLNPGREYVISVRAKNKYGQGYPIYETVRTGTERGRNAFGMEMDSGDGTAVTPIAVRAEALSASSMKITWSDPDEEAFNVKYTVKYSTGAEGNKLHYAESSEPFAVVESLRPATEYEFAVRASHGGAHSLWSMATRNKTLSSPPSSAPRDLSLSPSPSGDPHHVLLHWQPPKYSNGELIEYLIYYSDRSGLDDKDWRLASVPADRMSHSIHDLLPKSIYYFKIQARNIMGYGPLSPIVTWRGLGGVQTPPNSRVTIIDQESASFEKLAQMLLAHPIHLSVAAILLLLVVIAVIVCAICMIKKSTKRKPSNGKRGQSGDLWINHSHGSHMRPATTMELLGEPLTELKPSLRTHGAVDSPPPRYHALQTAHEMEIDRGYGTVSSAVSRPNRPRAPLRGSISGGNDGGMGKALLIGRAHPIQPLNFTNQYAQSEDNESGTLSRSYHHSSSSLEQRTPRTPQVLYTGTGKHQPIAKIELDSPYGSSSQLTPTPPLQAPPNNPPITSDGYRTLRGQATTASGNPLRSFTSVCQPPQQPRPVIIAAGGRQVPVGRAQAQPRVNMANIYSPYASCSQLPDDEKHLAKPESSESDERTPLHGSGSNEELNEITENIDALMQDLQGIHNHYGIPSNPHPNRPGTAWSND</sequence>
<dbReference type="FunFam" id="2.60.40.10:FF:000551">
    <property type="entry name" value="Protogenin A"/>
    <property type="match status" value="1"/>
</dbReference>
<organism evidence="9 10">
    <name type="scientific">Mesorhabditis belari</name>
    <dbReference type="NCBI Taxonomy" id="2138241"/>
    <lineage>
        <taxon>Eukaryota</taxon>
        <taxon>Metazoa</taxon>
        <taxon>Ecdysozoa</taxon>
        <taxon>Nematoda</taxon>
        <taxon>Chromadorea</taxon>
        <taxon>Rhabditida</taxon>
        <taxon>Rhabditina</taxon>
        <taxon>Rhabditomorpha</taxon>
        <taxon>Rhabditoidea</taxon>
        <taxon>Rhabditidae</taxon>
        <taxon>Mesorhabditinae</taxon>
        <taxon>Mesorhabditis</taxon>
    </lineage>
</organism>
<keyword evidence="5" id="KW-1133">Transmembrane helix</keyword>
<feature type="domain" description="Ig-like" evidence="7">
    <location>
        <begin position="322"/>
        <end position="406"/>
    </location>
</feature>
<name>A0AAF3FEE8_9BILA</name>
<evidence type="ECO:0000256" key="4">
    <source>
        <dbReference type="SAM" id="MobiDB-lite"/>
    </source>
</evidence>
<dbReference type="SMART" id="SM00409">
    <property type="entry name" value="IG"/>
    <property type="match status" value="5"/>
</dbReference>
<feature type="domain" description="Fibronectin type-III" evidence="8">
    <location>
        <begin position="726"/>
        <end position="819"/>
    </location>
</feature>
<evidence type="ECO:0000313" key="10">
    <source>
        <dbReference type="WBParaSite" id="MBELARI_LOCUS5330"/>
    </source>
</evidence>
<keyword evidence="5" id="KW-0472">Membrane</keyword>
<feature type="compositionally biased region" description="Polar residues" evidence="4">
    <location>
        <begin position="1213"/>
        <end position="1222"/>
    </location>
</feature>
<proteinExistence type="predicted"/>
<dbReference type="CDD" id="cd00063">
    <property type="entry name" value="FN3"/>
    <property type="match status" value="6"/>
</dbReference>
<dbReference type="PANTHER" id="PTHR44170">
    <property type="entry name" value="PROTEIN SIDEKICK"/>
    <property type="match status" value="1"/>
</dbReference>
<dbReference type="GO" id="GO:0098609">
    <property type="term" value="P:cell-cell adhesion"/>
    <property type="evidence" value="ECO:0007669"/>
    <property type="project" value="TreeGrafter"/>
</dbReference>
<feature type="region of interest" description="Disordered" evidence="4">
    <location>
        <begin position="1354"/>
        <end position="1424"/>
    </location>
</feature>
<keyword evidence="1" id="KW-0677">Repeat</keyword>
<feature type="compositionally biased region" description="Polar residues" evidence="4">
    <location>
        <begin position="1233"/>
        <end position="1245"/>
    </location>
</feature>
<feature type="compositionally biased region" description="Low complexity" evidence="4">
    <location>
        <begin position="924"/>
        <end position="941"/>
    </location>
</feature>
<keyword evidence="2" id="KW-1015">Disulfide bond</keyword>
<feature type="transmembrane region" description="Helical" evidence="5">
    <location>
        <begin position="1060"/>
        <end position="1084"/>
    </location>
</feature>
<dbReference type="InterPro" id="IPR003599">
    <property type="entry name" value="Ig_sub"/>
</dbReference>
<dbReference type="InterPro" id="IPR036116">
    <property type="entry name" value="FN3_sf"/>
</dbReference>
<evidence type="ECO:0000256" key="5">
    <source>
        <dbReference type="SAM" id="Phobius"/>
    </source>
</evidence>
<keyword evidence="3" id="KW-0393">Immunoglobulin domain</keyword>
<evidence type="ECO:0000256" key="2">
    <source>
        <dbReference type="ARBA" id="ARBA00023157"/>
    </source>
</evidence>
<evidence type="ECO:0000256" key="6">
    <source>
        <dbReference type="SAM" id="SignalP"/>
    </source>
</evidence>
<dbReference type="WBParaSite" id="MBELARI_LOCUS5330">
    <property type="protein sequence ID" value="MBELARI_LOCUS5330"/>
    <property type="gene ID" value="MBELARI_LOCUS5330"/>
</dbReference>
<dbReference type="Pfam" id="PF00041">
    <property type="entry name" value="fn3"/>
    <property type="match status" value="6"/>
</dbReference>
<feature type="domain" description="Ig-like" evidence="7">
    <location>
        <begin position="133"/>
        <end position="222"/>
    </location>
</feature>
<dbReference type="Proteomes" id="UP000887575">
    <property type="component" value="Unassembled WGS sequence"/>
</dbReference>
<dbReference type="InterPro" id="IPR003961">
    <property type="entry name" value="FN3_dom"/>
</dbReference>
<accession>A0AAF3FEE8</accession>
<dbReference type="PANTHER" id="PTHR44170:SF54">
    <property type="entry name" value="FI24025P1"/>
    <property type="match status" value="1"/>
</dbReference>
<feature type="domain" description="Fibronectin type-III" evidence="8">
    <location>
        <begin position="427"/>
        <end position="517"/>
    </location>
</feature>
<dbReference type="InterPro" id="IPR003598">
    <property type="entry name" value="Ig_sub2"/>
</dbReference>
<feature type="domain" description="Fibronectin type-III" evidence="8">
    <location>
        <begin position="836"/>
        <end position="929"/>
    </location>
</feature>
<reference evidence="10" key="1">
    <citation type="submission" date="2024-02" db="UniProtKB">
        <authorList>
            <consortium name="WormBaseParasite"/>
        </authorList>
    </citation>
    <scope>IDENTIFICATION</scope>
</reference>
<feature type="signal peptide" evidence="6">
    <location>
        <begin position="1"/>
        <end position="19"/>
    </location>
</feature>
<evidence type="ECO:0000259" key="8">
    <source>
        <dbReference type="PROSITE" id="PS50853"/>
    </source>
</evidence>
<feature type="domain" description="Fibronectin type-III" evidence="8">
    <location>
        <begin position="520"/>
        <end position="618"/>
    </location>
</feature>
<feature type="domain" description="Ig-like" evidence="7">
    <location>
        <begin position="228"/>
        <end position="317"/>
    </location>
</feature>
<dbReference type="SMART" id="SM00408">
    <property type="entry name" value="IGc2"/>
    <property type="match status" value="4"/>
</dbReference>
<dbReference type="PROSITE" id="PS50853">
    <property type="entry name" value="FN3"/>
    <property type="match status" value="6"/>
</dbReference>
<dbReference type="InterPro" id="IPR013151">
    <property type="entry name" value="Immunoglobulin_dom"/>
</dbReference>
<feature type="chain" id="PRO_5042018522" evidence="6">
    <location>
        <begin position="20"/>
        <end position="1424"/>
    </location>
</feature>
<evidence type="ECO:0000256" key="1">
    <source>
        <dbReference type="ARBA" id="ARBA00022737"/>
    </source>
</evidence>
<evidence type="ECO:0000259" key="7">
    <source>
        <dbReference type="PROSITE" id="PS50835"/>
    </source>
</evidence>
<feature type="compositionally biased region" description="Pro residues" evidence="4">
    <location>
        <begin position="1271"/>
        <end position="1282"/>
    </location>
</feature>
<dbReference type="InterPro" id="IPR013783">
    <property type="entry name" value="Ig-like_fold"/>
</dbReference>
<dbReference type="PROSITE" id="PS50835">
    <property type="entry name" value="IG_LIKE"/>
    <property type="match status" value="4"/>
</dbReference>
<dbReference type="CDD" id="cd00096">
    <property type="entry name" value="Ig"/>
    <property type="match status" value="1"/>
</dbReference>
<evidence type="ECO:0000256" key="3">
    <source>
        <dbReference type="ARBA" id="ARBA00023319"/>
    </source>
</evidence>
<keyword evidence="9" id="KW-1185">Reference proteome</keyword>
<dbReference type="SUPFAM" id="SSF49265">
    <property type="entry name" value="Fibronectin type III"/>
    <property type="match status" value="4"/>
</dbReference>
<dbReference type="InterPro" id="IPR036179">
    <property type="entry name" value="Ig-like_dom_sf"/>
</dbReference>
<feature type="domain" description="Ig-like" evidence="7">
    <location>
        <begin position="55"/>
        <end position="127"/>
    </location>
</feature>
<dbReference type="SUPFAM" id="SSF48726">
    <property type="entry name" value="Immunoglobulin"/>
    <property type="match status" value="4"/>
</dbReference>
<dbReference type="Pfam" id="PF13927">
    <property type="entry name" value="Ig_3"/>
    <property type="match status" value="1"/>
</dbReference>